<dbReference type="Pfam" id="PF00514">
    <property type="entry name" value="Arm"/>
    <property type="match status" value="1"/>
</dbReference>
<feature type="compositionally biased region" description="Basic residues" evidence="1">
    <location>
        <begin position="427"/>
        <end position="436"/>
    </location>
</feature>
<dbReference type="InterPro" id="IPR056694">
    <property type="entry name" value="DUF7792"/>
</dbReference>
<dbReference type="Pfam" id="PF25055">
    <property type="entry name" value="DUF7792"/>
    <property type="match status" value="1"/>
</dbReference>
<dbReference type="Gene3D" id="1.20.930.20">
    <property type="entry name" value="Adaptor protein Cbl, N-terminal domain"/>
    <property type="match status" value="1"/>
</dbReference>
<sequence>MRSNMTGGRLREEDYQIGTENARGDYSRTRSGAAAVAGCALDDVVVRMALNDPDSFKQECQELMKKVERLFTFLRRAHNVGPGNLYGRPTRKIMGDVEKTLEKALALAKKCKRSGMLKRVITITSAADFKRVNLLLDNAIEDVTWLLNVSAVGDDRPDSVGLPPIAITDPVLAMIWEQIAVVQVGSLDARCDSASILASYAKESDRNCKLIIEEGGLPPLLRLLKEGTVAGQEAAAEALGVLARDAERVKQILDERAVEVFIQVLTNGSMKVQVKVAWALAQMVSRNADAQDEFAQAGAIRLLVSLLAYDTLEDTSKVQKAVSIHTIVKHQLDKTKTDIGTSLPKPVDQDAEDASSDTEKRPVGSKPAEPPRSPDPKELTLKKPYQQDPSRLGPTKPVSGYSKPSGHGPTRNSSFEPVRTSPDPHSRHAAPHGLSRHRQERDREDPQTKQMLKAEAAHALWKLALGNVKNSKSITDTRALLCFAKLIESGEGAVQMNSVNAVMEIAQAAGEDAELRRAAFKTNSPAAKAIVEQLLKVIEHGEPELQWPCIRAIGCLARIFPAPALHVIIPLTAQLASKDGTVAEEAAVALQKFAYKDNYLYMEHSRTILENSGAGHLVQLIYFEKQAQMQALILLSYLALNVGDSADLEKAASLAALEAATRWTNLPDGVRGLLCDAIEHLELYQGGPRAPSEAGNFLV</sequence>
<gene>
    <name evidence="3" type="ORF">AXG93_812s1000</name>
</gene>
<dbReference type="Proteomes" id="UP000077202">
    <property type="component" value="Unassembled WGS sequence"/>
</dbReference>
<name>A0A176VZH1_MARPO</name>
<dbReference type="GO" id="GO:0007166">
    <property type="term" value="P:cell surface receptor signaling pathway"/>
    <property type="evidence" value="ECO:0007669"/>
    <property type="project" value="InterPro"/>
</dbReference>
<dbReference type="InterPro" id="IPR000225">
    <property type="entry name" value="Armadillo"/>
</dbReference>
<evidence type="ECO:0000313" key="4">
    <source>
        <dbReference type="Proteomes" id="UP000077202"/>
    </source>
</evidence>
<keyword evidence="4" id="KW-1185">Reference proteome</keyword>
<dbReference type="InterPro" id="IPR059179">
    <property type="entry name" value="MLKL-like_MCAfunc"/>
</dbReference>
<proteinExistence type="predicted"/>
<protein>
    <recommendedName>
        <fullName evidence="2">DUF7792 domain-containing protein</fullName>
    </recommendedName>
</protein>
<evidence type="ECO:0000313" key="3">
    <source>
        <dbReference type="EMBL" id="OAE25595.1"/>
    </source>
</evidence>
<dbReference type="PANTHER" id="PTHR46168">
    <property type="entry name" value="ARMADILLO REPEAT ONLY 4"/>
    <property type="match status" value="1"/>
</dbReference>
<feature type="domain" description="DUF7792" evidence="2">
    <location>
        <begin position="46"/>
        <end position="150"/>
    </location>
</feature>
<feature type="compositionally biased region" description="Basic and acidic residues" evidence="1">
    <location>
        <begin position="437"/>
        <end position="447"/>
    </location>
</feature>
<dbReference type="PANTHER" id="PTHR46168:SF1">
    <property type="entry name" value="ARMADILLO REPEAT ONLY 4"/>
    <property type="match status" value="1"/>
</dbReference>
<accession>A0A176VZH1</accession>
<dbReference type="SMART" id="SM00185">
    <property type="entry name" value="ARM"/>
    <property type="match status" value="4"/>
</dbReference>
<evidence type="ECO:0000256" key="1">
    <source>
        <dbReference type="SAM" id="MobiDB-lite"/>
    </source>
</evidence>
<feature type="compositionally biased region" description="Basic and acidic residues" evidence="1">
    <location>
        <begin position="372"/>
        <end position="381"/>
    </location>
</feature>
<dbReference type="AlphaFoldDB" id="A0A176VZH1"/>
<feature type="region of interest" description="Disordered" evidence="1">
    <location>
        <begin position="337"/>
        <end position="450"/>
    </location>
</feature>
<dbReference type="EMBL" id="LVLJ01002305">
    <property type="protein sequence ID" value="OAE25595.1"/>
    <property type="molecule type" value="Genomic_DNA"/>
</dbReference>
<dbReference type="SUPFAM" id="SSF48371">
    <property type="entry name" value="ARM repeat"/>
    <property type="match status" value="1"/>
</dbReference>
<reference evidence="3" key="1">
    <citation type="submission" date="2016-03" db="EMBL/GenBank/DDBJ databases">
        <title>Mechanisms controlling the formation of the plant cell surface in tip-growing cells are functionally conserved among land plants.</title>
        <authorList>
            <person name="Honkanen S."/>
            <person name="Jones V.A."/>
            <person name="Morieri G."/>
            <person name="Champion C."/>
            <person name="Hetherington A.J."/>
            <person name="Kelly S."/>
            <person name="Saint-Marcoux D."/>
            <person name="Proust H."/>
            <person name="Prescott H."/>
            <person name="Dolan L."/>
        </authorList>
    </citation>
    <scope>NUCLEOTIDE SEQUENCE [LARGE SCALE GENOMIC DNA]</scope>
    <source>
        <tissue evidence="3">Whole gametophyte</tissue>
    </source>
</reference>
<dbReference type="InterPro" id="IPR036537">
    <property type="entry name" value="Adaptor_Cbl_N_dom_sf"/>
</dbReference>
<organism evidence="3 4">
    <name type="scientific">Marchantia polymorpha subsp. ruderalis</name>
    <dbReference type="NCBI Taxonomy" id="1480154"/>
    <lineage>
        <taxon>Eukaryota</taxon>
        <taxon>Viridiplantae</taxon>
        <taxon>Streptophyta</taxon>
        <taxon>Embryophyta</taxon>
        <taxon>Marchantiophyta</taxon>
        <taxon>Marchantiopsida</taxon>
        <taxon>Marchantiidae</taxon>
        <taxon>Marchantiales</taxon>
        <taxon>Marchantiaceae</taxon>
        <taxon>Marchantia</taxon>
    </lineage>
</organism>
<comment type="caution">
    <text evidence="3">The sequence shown here is derived from an EMBL/GenBank/DDBJ whole genome shotgun (WGS) entry which is preliminary data.</text>
</comment>
<evidence type="ECO:0000259" key="2">
    <source>
        <dbReference type="Pfam" id="PF25055"/>
    </source>
</evidence>
<dbReference type="InterPro" id="IPR011989">
    <property type="entry name" value="ARM-like"/>
</dbReference>
<dbReference type="InterPro" id="IPR016024">
    <property type="entry name" value="ARM-type_fold"/>
</dbReference>
<dbReference type="CDD" id="cd21037">
    <property type="entry name" value="MLKL_NTD"/>
    <property type="match status" value="1"/>
</dbReference>
<dbReference type="Gene3D" id="1.25.10.10">
    <property type="entry name" value="Leucine-rich Repeat Variant"/>
    <property type="match status" value="2"/>
</dbReference>